<evidence type="ECO:0000256" key="5">
    <source>
        <dbReference type="ARBA" id="ARBA00044341"/>
    </source>
</evidence>
<dbReference type="GO" id="GO:0008540">
    <property type="term" value="C:proteasome regulatory particle, base subcomplex"/>
    <property type="evidence" value="ECO:0007669"/>
    <property type="project" value="TreeGrafter"/>
</dbReference>
<evidence type="ECO:0000313" key="9">
    <source>
        <dbReference type="Proteomes" id="UP001153636"/>
    </source>
</evidence>
<feature type="compositionally biased region" description="Basic and acidic residues" evidence="6">
    <location>
        <begin position="326"/>
        <end position="345"/>
    </location>
</feature>
<dbReference type="PROSITE" id="PS50330">
    <property type="entry name" value="UIM"/>
    <property type="match status" value="2"/>
</dbReference>
<proteinExistence type="inferred from homology"/>
<sequence>MVLESTMICADTSDYMRNGDFIPSRLYAQQDAVNIICRSKIRSNPENNFGLLTLAKVKVLATLGNDVGHIMIKLYNIQPNGDIDLPTGLKIAHLALKHREGKNHKMRIVAFVGSPVFSEEEELVTIAKKLRKEKVSVDVINFGEEIFNLEILTSFVNNINGKEGTGSHLLTISSGVVLSDVLISSPIVHGVDGTGAIRLESIENDQDPELAMALLISMQEYRQIEEEETRRANKPTTSSKEAEPETILPKDRIIRLNEVNFENMSEEDQLLYALRMSMQTIEDVSSTRADPTENEQNQAMDDPAILQSILESLPGVDPDSDVVRQAVEDAKKKKKEDEANKEAKE</sequence>
<feature type="domain" description="VWFA" evidence="7">
    <location>
        <begin position="6"/>
        <end position="113"/>
    </location>
</feature>
<dbReference type="Proteomes" id="UP001153636">
    <property type="component" value="Chromosome 16"/>
</dbReference>
<keyword evidence="9" id="KW-1185">Reference proteome</keyword>
<dbReference type="Gene3D" id="3.40.50.410">
    <property type="entry name" value="von Willebrand factor, type A domain"/>
    <property type="match status" value="1"/>
</dbReference>
<feature type="compositionally biased region" description="Polar residues" evidence="6">
    <location>
        <begin position="283"/>
        <end position="299"/>
    </location>
</feature>
<name>A0A9P0CP80_9CUCU</name>
<dbReference type="GO" id="GO:0005829">
    <property type="term" value="C:cytosol"/>
    <property type="evidence" value="ECO:0007669"/>
    <property type="project" value="TreeGrafter"/>
</dbReference>
<dbReference type="EMBL" id="OV651828">
    <property type="protein sequence ID" value="CAH1104123.1"/>
    <property type="molecule type" value="Genomic_DNA"/>
</dbReference>
<dbReference type="Gene3D" id="6.10.250.380">
    <property type="match status" value="1"/>
</dbReference>
<keyword evidence="4" id="KW-0647">Proteasome</keyword>
<dbReference type="InterPro" id="IPR002035">
    <property type="entry name" value="VWF_A"/>
</dbReference>
<reference evidence="8" key="1">
    <citation type="submission" date="2022-01" db="EMBL/GenBank/DDBJ databases">
        <authorList>
            <person name="King R."/>
        </authorList>
    </citation>
    <scope>NUCLEOTIDE SEQUENCE</scope>
</reference>
<dbReference type="InterPro" id="IPR049590">
    <property type="entry name" value="PSMD4_RAZUL-like"/>
</dbReference>
<feature type="region of interest" description="Disordered" evidence="6">
    <location>
        <begin position="225"/>
        <end position="246"/>
    </location>
</feature>
<dbReference type="InterPro" id="IPR003903">
    <property type="entry name" value="UIM_dom"/>
</dbReference>
<dbReference type="FunFam" id="3.40.50.410:FF:000005">
    <property type="entry name" value="26S proteasome non-ATPase regulatory subunit 4"/>
    <property type="match status" value="1"/>
</dbReference>
<dbReference type="Pfam" id="PF13519">
    <property type="entry name" value="VWA_2"/>
    <property type="match status" value="1"/>
</dbReference>
<dbReference type="GO" id="GO:0043161">
    <property type="term" value="P:proteasome-mediated ubiquitin-dependent protein catabolic process"/>
    <property type="evidence" value="ECO:0007669"/>
    <property type="project" value="TreeGrafter"/>
</dbReference>
<keyword evidence="3" id="KW-0677">Repeat</keyword>
<evidence type="ECO:0000256" key="2">
    <source>
        <dbReference type="ARBA" id="ARBA00014934"/>
    </source>
</evidence>
<evidence type="ECO:0000256" key="3">
    <source>
        <dbReference type="ARBA" id="ARBA00022737"/>
    </source>
</evidence>
<dbReference type="OrthoDB" id="1731724at2759"/>
<dbReference type="PANTHER" id="PTHR10223">
    <property type="entry name" value="26S PROTEASOME NON-ATPASE REGULATORY SUBUNIT 4"/>
    <property type="match status" value="1"/>
</dbReference>
<dbReference type="SMART" id="SM00726">
    <property type="entry name" value="UIM"/>
    <property type="match status" value="2"/>
</dbReference>
<dbReference type="InterPro" id="IPR036465">
    <property type="entry name" value="vWFA_dom_sf"/>
</dbReference>
<dbReference type="SUPFAM" id="SSF53300">
    <property type="entry name" value="vWA-like"/>
    <property type="match status" value="1"/>
</dbReference>
<dbReference type="InterPro" id="IPR027040">
    <property type="entry name" value="PSMD4"/>
</dbReference>
<dbReference type="Gene3D" id="6.10.300.40">
    <property type="match status" value="1"/>
</dbReference>
<gene>
    <name evidence="8" type="ORF">PSYICH_LOCUS5105</name>
</gene>
<comment type="similarity">
    <text evidence="1">Belongs to the proteasome subunit S5A family.</text>
</comment>
<protein>
    <recommendedName>
        <fullName evidence="2">26S proteasome non-ATPase regulatory subunit 4</fullName>
    </recommendedName>
    <alternativeName>
        <fullName evidence="5">26S proteasome regulatory subunit RPN10</fullName>
    </alternativeName>
</protein>
<dbReference type="PANTHER" id="PTHR10223:SF0">
    <property type="entry name" value="26S PROTEASOME NON-ATPASE REGULATORY SUBUNIT 4"/>
    <property type="match status" value="1"/>
</dbReference>
<evidence type="ECO:0000256" key="6">
    <source>
        <dbReference type="SAM" id="MobiDB-lite"/>
    </source>
</evidence>
<organism evidence="8 9">
    <name type="scientific">Psylliodes chrysocephalus</name>
    <dbReference type="NCBI Taxonomy" id="3402493"/>
    <lineage>
        <taxon>Eukaryota</taxon>
        <taxon>Metazoa</taxon>
        <taxon>Ecdysozoa</taxon>
        <taxon>Arthropoda</taxon>
        <taxon>Hexapoda</taxon>
        <taxon>Insecta</taxon>
        <taxon>Pterygota</taxon>
        <taxon>Neoptera</taxon>
        <taxon>Endopterygota</taxon>
        <taxon>Coleoptera</taxon>
        <taxon>Polyphaga</taxon>
        <taxon>Cucujiformia</taxon>
        <taxon>Chrysomeloidea</taxon>
        <taxon>Chrysomelidae</taxon>
        <taxon>Galerucinae</taxon>
        <taxon>Alticini</taxon>
        <taxon>Psylliodes</taxon>
    </lineage>
</organism>
<dbReference type="GO" id="GO:0031593">
    <property type="term" value="F:polyubiquitin modification-dependent protein binding"/>
    <property type="evidence" value="ECO:0007669"/>
    <property type="project" value="TreeGrafter"/>
</dbReference>
<feature type="region of interest" description="Disordered" evidence="6">
    <location>
        <begin position="283"/>
        <end position="345"/>
    </location>
</feature>
<evidence type="ECO:0000259" key="7">
    <source>
        <dbReference type="Pfam" id="PF13519"/>
    </source>
</evidence>
<evidence type="ECO:0000256" key="1">
    <source>
        <dbReference type="ARBA" id="ARBA00005574"/>
    </source>
</evidence>
<evidence type="ECO:0000256" key="4">
    <source>
        <dbReference type="ARBA" id="ARBA00022942"/>
    </source>
</evidence>
<accession>A0A9P0CP80</accession>
<evidence type="ECO:0000313" key="8">
    <source>
        <dbReference type="EMBL" id="CAH1104123.1"/>
    </source>
</evidence>
<dbReference type="CDD" id="cd22297">
    <property type="entry name" value="PSMD4_RAZUL"/>
    <property type="match status" value="1"/>
</dbReference>
<dbReference type="AlphaFoldDB" id="A0A9P0CP80"/>
<dbReference type="GO" id="GO:0005634">
    <property type="term" value="C:nucleus"/>
    <property type="evidence" value="ECO:0007669"/>
    <property type="project" value="TreeGrafter"/>
</dbReference>